<feature type="domain" description="Tc1-like transposase DDE" evidence="1">
    <location>
        <begin position="113"/>
        <end position="270"/>
    </location>
</feature>
<evidence type="ECO:0000259" key="1">
    <source>
        <dbReference type="Pfam" id="PF13358"/>
    </source>
</evidence>
<dbReference type="OrthoDB" id="6752614at2759"/>
<name>A0A5J4WKU8_9EUKA</name>
<dbReference type="EMBL" id="SNRW01001683">
    <property type="protein sequence ID" value="KAA6395443.1"/>
    <property type="molecule type" value="Genomic_DNA"/>
</dbReference>
<dbReference type="Proteomes" id="UP000324800">
    <property type="component" value="Unassembled WGS sequence"/>
</dbReference>
<organism evidence="2 3">
    <name type="scientific">Streblomastix strix</name>
    <dbReference type="NCBI Taxonomy" id="222440"/>
    <lineage>
        <taxon>Eukaryota</taxon>
        <taxon>Metamonada</taxon>
        <taxon>Preaxostyla</taxon>
        <taxon>Oxymonadida</taxon>
        <taxon>Streblomastigidae</taxon>
        <taxon>Streblomastix</taxon>
    </lineage>
</organism>
<gene>
    <name evidence="2" type="ORF">EZS28_009033</name>
</gene>
<accession>A0A5J4WKU8</accession>
<dbReference type="InterPro" id="IPR038717">
    <property type="entry name" value="Tc1-like_DDE_dom"/>
</dbReference>
<evidence type="ECO:0000313" key="2">
    <source>
        <dbReference type="EMBL" id="KAA6395443.1"/>
    </source>
</evidence>
<sequence>MTRRDKEERINAVLEFGRLQSATAVAKEMPASDKIDDLLAGFDSEPLLSYRDRAKNSEPSKTSLWRLADEYDYHSYRCQERQVLSKDDMMKRHQFSLKMLEMQARNPRFFSNIWFSDECYFELGGSANTKNMYYISQINPEYRFEKPHRQKGEMVWVAVCEQGLIGPYVFEENVNAESYRQIIFDKFINELKRRYRNINQFFFQQDGAPAHYERGIRESLDEVFPRRWIGRQGPINWPARSPDLSPLDFWLWGILEDKVYKSDPETIEELDIAIARECGAITAQMCKAAVRSFEARLIKCRDSAGKQVEE</sequence>
<comment type="caution">
    <text evidence="2">The sequence shown here is derived from an EMBL/GenBank/DDBJ whole genome shotgun (WGS) entry which is preliminary data.</text>
</comment>
<reference evidence="2 3" key="1">
    <citation type="submission" date="2019-03" db="EMBL/GenBank/DDBJ databases">
        <title>Single cell metagenomics reveals metabolic interactions within the superorganism composed of flagellate Streblomastix strix and complex community of Bacteroidetes bacteria on its surface.</title>
        <authorList>
            <person name="Treitli S.C."/>
            <person name="Kolisko M."/>
            <person name="Husnik F."/>
            <person name="Keeling P."/>
            <person name="Hampl V."/>
        </authorList>
    </citation>
    <scope>NUCLEOTIDE SEQUENCE [LARGE SCALE GENOMIC DNA]</scope>
    <source>
        <strain evidence="2">ST1C</strain>
    </source>
</reference>
<dbReference type="Pfam" id="PF13358">
    <property type="entry name" value="DDE_3"/>
    <property type="match status" value="1"/>
</dbReference>
<evidence type="ECO:0000313" key="3">
    <source>
        <dbReference type="Proteomes" id="UP000324800"/>
    </source>
</evidence>
<dbReference type="InterPro" id="IPR036397">
    <property type="entry name" value="RNaseH_sf"/>
</dbReference>
<dbReference type="AlphaFoldDB" id="A0A5J4WKU8"/>
<dbReference type="GO" id="GO:0003676">
    <property type="term" value="F:nucleic acid binding"/>
    <property type="evidence" value="ECO:0007669"/>
    <property type="project" value="InterPro"/>
</dbReference>
<dbReference type="Gene3D" id="3.30.420.10">
    <property type="entry name" value="Ribonuclease H-like superfamily/Ribonuclease H"/>
    <property type="match status" value="1"/>
</dbReference>
<dbReference type="PANTHER" id="PTHR47326">
    <property type="entry name" value="TRANSPOSABLE ELEMENT TC3 TRANSPOSASE-LIKE PROTEIN"/>
    <property type="match status" value="1"/>
</dbReference>
<protein>
    <submittedName>
        <fullName evidence="2">Putative transposable element tc3 transposase</fullName>
    </submittedName>
</protein>
<proteinExistence type="predicted"/>
<dbReference type="PANTHER" id="PTHR47326:SF1">
    <property type="entry name" value="HTH PSQ-TYPE DOMAIN-CONTAINING PROTEIN"/>
    <property type="match status" value="1"/>
</dbReference>